<proteinExistence type="inferred from homology"/>
<dbReference type="Gene3D" id="2.40.30.170">
    <property type="match status" value="1"/>
</dbReference>
<evidence type="ECO:0000256" key="10">
    <source>
        <dbReference type="SAM" id="Coils"/>
    </source>
</evidence>
<evidence type="ECO:0000256" key="3">
    <source>
        <dbReference type="ARBA" id="ARBA00022448"/>
    </source>
</evidence>
<keyword evidence="4 9" id="KW-1003">Cell membrane</keyword>
<dbReference type="GO" id="GO:0005886">
    <property type="term" value="C:plasma membrane"/>
    <property type="evidence" value="ECO:0007669"/>
    <property type="project" value="UniProtKB-SubCell"/>
</dbReference>
<evidence type="ECO:0000259" key="12">
    <source>
        <dbReference type="Pfam" id="PF26002"/>
    </source>
</evidence>
<name>A0A1S7LPK4_MAGMO</name>
<keyword evidence="5 9" id="KW-0997">Cell inner membrane</keyword>
<evidence type="ECO:0000313" key="13">
    <source>
        <dbReference type="EMBL" id="CRH08129.1"/>
    </source>
</evidence>
<evidence type="ECO:0000256" key="1">
    <source>
        <dbReference type="ARBA" id="ARBA00004377"/>
    </source>
</evidence>
<keyword evidence="3 9" id="KW-0813">Transport</keyword>
<keyword evidence="6 9" id="KW-0812">Transmembrane</keyword>
<dbReference type="InterPro" id="IPR006144">
    <property type="entry name" value="Secretion_HlyD_CS"/>
</dbReference>
<evidence type="ECO:0000256" key="7">
    <source>
        <dbReference type="ARBA" id="ARBA00022989"/>
    </source>
</evidence>
<feature type="coiled-coil region" evidence="10">
    <location>
        <begin position="170"/>
        <end position="197"/>
    </location>
</feature>
<dbReference type="AlphaFoldDB" id="A0A1S7LPK4"/>
<dbReference type="PRINTS" id="PR01490">
    <property type="entry name" value="RTXTOXIND"/>
</dbReference>
<evidence type="ECO:0000256" key="2">
    <source>
        <dbReference type="ARBA" id="ARBA00009477"/>
    </source>
</evidence>
<dbReference type="PANTHER" id="PTHR30386:SF26">
    <property type="entry name" value="TRANSPORT PROTEIN COMB"/>
    <property type="match status" value="1"/>
</dbReference>
<dbReference type="NCBIfam" id="TIGR01843">
    <property type="entry name" value="type_I_hlyD"/>
    <property type="match status" value="1"/>
</dbReference>
<evidence type="ECO:0000256" key="8">
    <source>
        <dbReference type="ARBA" id="ARBA00023136"/>
    </source>
</evidence>
<evidence type="ECO:0000256" key="6">
    <source>
        <dbReference type="ARBA" id="ARBA00022692"/>
    </source>
</evidence>
<feature type="coiled-coil region" evidence="10">
    <location>
        <begin position="258"/>
        <end position="285"/>
    </location>
</feature>
<dbReference type="InterPro" id="IPR058781">
    <property type="entry name" value="HH_AprE-like"/>
</dbReference>
<comment type="subcellular location">
    <subcellularLocation>
        <location evidence="1 9">Cell inner membrane</location>
        <topology evidence="1 9">Single-pass membrane protein</topology>
    </subcellularLocation>
</comment>
<accession>A0A1S7LPK4</accession>
<dbReference type="InterPro" id="IPR058982">
    <property type="entry name" value="Beta-barrel_AprE"/>
</dbReference>
<evidence type="ECO:0000256" key="9">
    <source>
        <dbReference type="RuleBase" id="RU365093"/>
    </source>
</evidence>
<keyword evidence="8 9" id="KW-0472">Membrane</keyword>
<gene>
    <name evidence="13" type="ORF">MAGMO_4001</name>
</gene>
<dbReference type="InterPro" id="IPR010129">
    <property type="entry name" value="T1SS_HlyD"/>
</dbReference>
<dbReference type="Pfam" id="PF25994">
    <property type="entry name" value="HH_AprE"/>
    <property type="match status" value="1"/>
</dbReference>
<evidence type="ECO:0000256" key="5">
    <source>
        <dbReference type="ARBA" id="ARBA00022519"/>
    </source>
</evidence>
<dbReference type="PROSITE" id="PS00543">
    <property type="entry name" value="HLYD_FAMILY"/>
    <property type="match status" value="1"/>
</dbReference>
<dbReference type="EMBL" id="LO017727">
    <property type="protein sequence ID" value="CRH08129.1"/>
    <property type="molecule type" value="Genomic_DNA"/>
</dbReference>
<protein>
    <recommendedName>
        <fullName evidence="9">Membrane fusion protein (MFP) family protein</fullName>
    </recommendedName>
</protein>
<feature type="domain" description="AprE-like beta-barrel" evidence="12">
    <location>
        <begin position="327"/>
        <end position="416"/>
    </location>
</feature>
<comment type="similarity">
    <text evidence="2 9">Belongs to the membrane fusion protein (MFP) (TC 8.A.1) family.</text>
</comment>
<keyword evidence="7 9" id="KW-1133">Transmembrane helix</keyword>
<organism evidence="13">
    <name type="scientific">Magnetococcus massalia (strain MO-1)</name>
    <dbReference type="NCBI Taxonomy" id="451514"/>
    <lineage>
        <taxon>Bacteria</taxon>
        <taxon>Pseudomonadati</taxon>
        <taxon>Pseudomonadota</taxon>
        <taxon>Magnetococcia</taxon>
        <taxon>Magnetococcales</taxon>
        <taxon>Magnetococcaceae</taxon>
        <taxon>Magnetococcus</taxon>
    </lineage>
</organism>
<dbReference type="Pfam" id="PF26002">
    <property type="entry name" value="Beta-barrel_AprE"/>
    <property type="match status" value="1"/>
</dbReference>
<dbReference type="InterPro" id="IPR050739">
    <property type="entry name" value="MFP"/>
</dbReference>
<feature type="domain" description="AprE-like long alpha-helical hairpin" evidence="11">
    <location>
        <begin position="102"/>
        <end position="285"/>
    </location>
</feature>
<feature type="transmembrane region" description="Helical" evidence="9">
    <location>
        <begin position="21"/>
        <end position="43"/>
    </location>
</feature>
<dbReference type="GO" id="GO:0009306">
    <property type="term" value="P:protein secretion"/>
    <property type="evidence" value="ECO:0007669"/>
    <property type="project" value="InterPro"/>
</dbReference>
<evidence type="ECO:0000256" key="4">
    <source>
        <dbReference type="ARBA" id="ARBA00022475"/>
    </source>
</evidence>
<reference evidence="13" key="1">
    <citation type="submission" date="2015-04" db="EMBL/GenBank/DDBJ databases">
        <authorList>
            <person name="Syromyatnikov M.Y."/>
            <person name="Popov V.N."/>
        </authorList>
    </citation>
    <scope>NUCLEOTIDE SEQUENCE</scope>
    <source>
        <strain evidence="13">MO-1</strain>
    </source>
</reference>
<sequence length="439" mass="48975">MGTWSHDAFADARLTARSSRVGGVSHVLLWSVAAFFAIALYWASQAEVVEATSGMGKVIPSGQVKRVQSLDPGILQERKVNQGDVVTRDDVLLKLDQTQFLSNFRENTSRMQALEGRVARLLAEATGQESFTPPSDLIERNPGIVANETALFKRRQHTLKNNLSIRQQQVTQRQAELEELKESRTQLGRQLKLTQRELKITRPMVKQGVMSEVELLRLDREHSKITGDLAQLRHAVPRAASALEEARSKVDEAQLGFRSQAQEDLNEARNELSRLQEAMTGLKDRVVRTTIRAPVDGTVIRVHVNTVGQVIQSGVTLVEIMPQEDSLMVEARIDPKDIAFLHPGQRAMVKLTAYDFSIYGGLEGELTHISADAITDENGQTAYLVQVRTHEKFIQKGDKKLPIIPGMVASVDVITGKKTILDYLLKPILKARDNALRER</sequence>
<keyword evidence="10" id="KW-0175">Coiled coil</keyword>
<evidence type="ECO:0000259" key="11">
    <source>
        <dbReference type="Pfam" id="PF25994"/>
    </source>
</evidence>
<dbReference type="PANTHER" id="PTHR30386">
    <property type="entry name" value="MEMBRANE FUSION SUBUNIT OF EMRAB-TOLC MULTIDRUG EFFLUX PUMP"/>
    <property type="match status" value="1"/>
</dbReference>